<protein>
    <submittedName>
        <fullName evidence="2">Uncharacterized protein</fullName>
    </submittedName>
</protein>
<name>A0A0F8YX01_9ZZZZ</name>
<feature type="region of interest" description="Disordered" evidence="1">
    <location>
        <begin position="144"/>
        <end position="178"/>
    </location>
</feature>
<evidence type="ECO:0000256" key="1">
    <source>
        <dbReference type="SAM" id="MobiDB-lite"/>
    </source>
</evidence>
<feature type="non-terminal residue" evidence="2">
    <location>
        <position position="1"/>
    </location>
</feature>
<dbReference type="EMBL" id="LAZR01051062">
    <property type="protein sequence ID" value="KKK85977.1"/>
    <property type="molecule type" value="Genomic_DNA"/>
</dbReference>
<dbReference type="AlphaFoldDB" id="A0A0F8YX01"/>
<sequence length="263" mass="28067">EVDLDPVVSGIVKLTIADRHMIRPVDIQQSTRSAGMACRLIIGHTREHTIHITMCQRDMIALVDIDGESTLTAFLYSEPLFRLAVFDEGGWQFDALPQDAAYREGEAIPLLLRIDNALPGATYPLTIRYACQGFNLLTTHDRDTDSEPALASGGPGSAIADSTVQIPDDPGTDDDDGEAGSLSLWGGSFIAIGALLPPSPCTDQKSLSVSLLAAADTLFLMWAAQLSESASDSDVLLRLVVQLPDGDELIIEIDPASVAPAQP</sequence>
<comment type="caution">
    <text evidence="2">The sequence shown here is derived from an EMBL/GenBank/DDBJ whole genome shotgun (WGS) entry which is preliminary data.</text>
</comment>
<proteinExistence type="predicted"/>
<reference evidence="2" key="1">
    <citation type="journal article" date="2015" name="Nature">
        <title>Complex archaea that bridge the gap between prokaryotes and eukaryotes.</title>
        <authorList>
            <person name="Spang A."/>
            <person name="Saw J.H."/>
            <person name="Jorgensen S.L."/>
            <person name="Zaremba-Niedzwiedzka K."/>
            <person name="Martijn J."/>
            <person name="Lind A.E."/>
            <person name="van Eijk R."/>
            <person name="Schleper C."/>
            <person name="Guy L."/>
            <person name="Ettema T.J."/>
        </authorList>
    </citation>
    <scope>NUCLEOTIDE SEQUENCE</scope>
</reference>
<evidence type="ECO:0000313" key="2">
    <source>
        <dbReference type="EMBL" id="KKK85977.1"/>
    </source>
</evidence>
<organism evidence="2">
    <name type="scientific">marine sediment metagenome</name>
    <dbReference type="NCBI Taxonomy" id="412755"/>
    <lineage>
        <taxon>unclassified sequences</taxon>
        <taxon>metagenomes</taxon>
        <taxon>ecological metagenomes</taxon>
    </lineage>
</organism>
<accession>A0A0F8YX01</accession>
<gene>
    <name evidence="2" type="ORF">LCGC14_2767840</name>
</gene>